<reference evidence="2" key="2">
    <citation type="submission" date="2015-06" db="UniProtKB">
        <authorList>
            <consortium name="EnsemblPlants"/>
        </authorList>
    </citation>
    <scope>IDENTIFICATION</scope>
</reference>
<sequence length="68" mass="7188">MDGRRRRASAERPRGEAGGRETTGGREKETQTPFLGSDVAGTGRRRRISTAATGGEQKGENTPGENGT</sequence>
<keyword evidence="3" id="KW-1185">Reference proteome</keyword>
<dbReference type="AlphaFoldDB" id="A0A0E0QD84"/>
<name>A0A0E0QD84_ORYRU</name>
<evidence type="ECO:0000313" key="3">
    <source>
        <dbReference type="Proteomes" id="UP000008022"/>
    </source>
</evidence>
<proteinExistence type="predicted"/>
<accession>A0A0E0QD84</accession>
<evidence type="ECO:0000256" key="1">
    <source>
        <dbReference type="SAM" id="MobiDB-lite"/>
    </source>
</evidence>
<feature type="region of interest" description="Disordered" evidence="1">
    <location>
        <begin position="1"/>
        <end position="68"/>
    </location>
</feature>
<dbReference type="EnsemblPlants" id="ORUFI08G00120.1">
    <property type="protein sequence ID" value="ORUFI08G00120.1"/>
    <property type="gene ID" value="ORUFI08G00120"/>
</dbReference>
<evidence type="ECO:0000313" key="2">
    <source>
        <dbReference type="EnsemblPlants" id="ORUFI08G00120.1"/>
    </source>
</evidence>
<dbReference type="HOGENOM" id="CLU_2798471_0_0_1"/>
<protein>
    <submittedName>
        <fullName evidence="2">Uncharacterized protein</fullName>
    </submittedName>
</protein>
<feature type="compositionally biased region" description="Basic and acidic residues" evidence="1">
    <location>
        <begin position="1"/>
        <end position="30"/>
    </location>
</feature>
<dbReference type="Gramene" id="ORUFI08G00120.1">
    <property type="protein sequence ID" value="ORUFI08G00120.1"/>
    <property type="gene ID" value="ORUFI08G00120"/>
</dbReference>
<reference evidence="3" key="1">
    <citation type="submission" date="2013-06" db="EMBL/GenBank/DDBJ databases">
        <authorList>
            <person name="Zhao Q."/>
        </authorList>
    </citation>
    <scope>NUCLEOTIDE SEQUENCE</scope>
    <source>
        <strain evidence="3">cv. W1943</strain>
    </source>
</reference>
<organism evidence="2 3">
    <name type="scientific">Oryza rufipogon</name>
    <name type="common">Brownbeard rice</name>
    <name type="synonym">Asian wild rice</name>
    <dbReference type="NCBI Taxonomy" id="4529"/>
    <lineage>
        <taxon>Eukaryota</taxon>
        <taxon>Viridiplantae</taxon>
        <taxon>Streptophyta</taxon>
        <taxon>Embryophyta</taxon>
        <taxon>Tracheophyta</taxon>
        <taxon>Spermatophyta</taxon>
        <taxon>Magnoliopsida</taxon>
        <taxon>Liliopsida</taxon>
        <taxon>Poales</taxon>
        <taxon>Poaceae</taxon>
        <taxon>BOP clade</taxon>
        <taxon>Oryzoideae</taxon>
        <taxon>Oryzeae</taxon>
        <taxon>Oryzinae</taxon>
        <taxon>Oryza</taxon>
    </lineage>
</organism>
<dbReference type="Proteomes" id="UP000008022">
    <property type="component" value="Unassembled WGS sequence"/>
</dbReference>